<evidence type="ECO:0000313" key="2">
    <source>
        <dbReference type="Proteomes" id="UP000183940"/>
    </source>
</evidence>
<protein>
    <submittedName>
        <fullName evidence="1">Uncharacterized protein</fullName>
    </submittedName>
</protein>
<sequence>MRKPKPIELDLKFGDASGRASLVTAEIIIAKNAIDVSTREIHYSVFHSGTYLNPKDDLNPVTDTALKVFFSCIEEVLREVEIPRFWKSINLSVLKGLIVASFVCQLQTEIFKASQGCVVSLEDMRC</sequence>
<proteinExistence type="predicted"/>
<reference evidence="1" key="1">
    <citation type="submission" date="2016-10" db="EMBL/GenBank/DDBJ databases">
        <title>CRISPR-Cas defence system in Roseofilum reptotaenium: evidence of a bacteriophage-cyanobacterium arms race in the coral black band disease.</title>
        <authorList>
            <person name="Buerger P."/>
            <person name="Wood-Charlson E.M."/>
            <person name="Weynberg K.D."/>
            <person name="Willis B."/>
            <person name="Van Oppen M.J."/>
        </authorList>
    </citation>
    <scope>NUCLEOTIDE SEQUENCE [LARGE SCALE GENOMIC DNA]</scope>
    <source>
        <strain evidence="1">AO1-A</strain>
    </source>
</reference>
<organism evidence="1 2">
    <name type="scientific">Roseofilum reptotaenium AO1-A</name>
    <dbReference type="NCBI Taxonomy" id="1925591"/>
    <lineage>
        <taxon>Bacteria</taxon>
        <taxon>Bacillati</taxon>
        <taxon>Cyanobacteriota</taxon>
        <taxon>Cyanophyceae</taxon>
        <taxon>Desertifilales</taxon>
        <taxon>Desertifilaceae</taxon>
        <taxon>Roseofilum</taxon>
    </lineage>
</organism>
<gene>
    <name evidence="1" type="ORF">BI308_23265</name>
</gene>
<evidence type="ECO:0000313" key="1">
    <source>
        <dbReference type="EMBL" id="OJJ16938.1"/>
    </source>
</evidence>
<comment type="caution">
    <text evidence="1">The sequence shown here is derived from an EMBL/GenBank/DDBJ whole genome shotgun (WGS) entry which is preliminary data.</text>
</comment>
<name>A0A1L9QKK1_9CYAN</name>
<dbReference type="AlphaFoldDB" id="A0A1L9QKK1"/>
<keyword evidence="2" id="KW-1185">Reference proteome</keyword>
<dbReference type="EMBL" id="MLAW01000061">
    <property type="protein sequence ID" value="OJJ16938.1"/>
    <property type="molecule type" value="Genomic_DNA"/>
</dbReference>
<accession>A0A1L9QKK1</accession>
<dbReference type="STRING" id="1925591.BI308_23265"/>
<dbReference type="Proteomes" id="UP000183940">
    <property type="component" value="Unassembled WGS sequence"/>
</dbReference>